<keyword evidence="8 27" id="KW-0378">Hydrolase</keyword>
<feature type="domain" description="Nudix hydrolase" evidence="29">
    <location>
        <begin position="3"/>
        <end position="129"/>
    </location>
</feature>
<protein>
    <recommendedName>
        <fullName evidence="17">Oxidized purine nucleoside triphosphate hydrolase</fullName>
        <ecNumber evidence="16">3.6.1.56</ecNumber>
    </recommendedName>
    <alternativeName>
        <fullName evidence="21">2-hydroxy-dATP diphosphatase</fullName>
    </alternativeName>
    <alternativeName>
        <fullName evidence="20">7,8-dihydro-8-oxoguanine triphosphatase</fullName>
    </alternativeName>
    <alternativeName>
        <fullName evidence="19">8-oxo-dGTPase</fullName>
    </alternativeName>
    <alternativeName>
        <fullName evidence="22">Methylated purine nucleoside triphosphate hydrolase</fullName>
    </alternativeName>
    <alternativeName>
        <fullName evidence="18">Nucleoside diphosphate-linked moiety X motif 1</fullName>
    </alternativeName>
</protein>
<evidence type="ECO:0000259" key="29">
    <source>
        <dbReference type="PROSITE" id="PS51462"/>
    </source>
</evidence>
<dbReference type="PRINTS" id="PR01403">
    <property type="entry name" value="8OXTPHPHTASE"/>
</dbReference>
<keyword evidence="7" id="KW-0479">Metal-binding</keyword>
<dbReference type="eggNOG" id="ENOG502S254">
    <property type="taxonomic scope" value="Eukaryota"/>
</dbReference>
<keyword evidence="9" id="KW-0460">Magnesium</keyword>
<accession>M4A4D3</accession>
<dbReference type="InterPro" id="IPR020476">
    <property type="entry name" value="Nudix_hydrolase"/>
</dbReference>
<comment type="function">
    <text evidence="26">Oxidized purine nucleoside triphosphate hydrolase which is a prominent sanitizer of the oxidized nucleotide pool. Catalyzes the hydrolysis of 2-oxo-dATP (2-hydroxy-dATP) into 2-oxo-dAMP. Also has a significant hydrolase activity toward 2-oxo-ATP, 8-oxo-dGTP and 8-oxo-dATP. Through the hydrolysis of oxidized purine nucleoside triphosphates, prevents their incorporation into DNA and the subsequent transversions A:T to C:G and G:C to T:A. Also catalyzes the hydrolysis of methylated purine nucleoside triphosphate preventing their integration into DNA. Through this antimutagenic activity protects cells from oxidative stress.</text>
</comment>
<evidence type="ECO:0000256" key="7">
    <source>
        <dbReference type="ARBA" id="ARBA00022723"/>
    </source>
</evidence>
<evidence type="ECO:0000256" key="24">
    <source>
        <dbReference type="ARBA" id="ARBA00048894"/>
    </source>
</evidence>
<dbReference type="Proteomes" id="UP000002852">
    <property type="component" value="Unassembled WGS sequence"/>
</dbReference>
<dbReference type="OMA" id="MWADDEF"/>
<comment type="cofactor">
    <cofactor evidence="1">
        <name>Mg(2+)</name>
        <dbReference type="ChEBI" id="CHEBI:18420"/>
    </cofactor>
</comment>
<evidence type="ECO:0000256" key="11">
    <source>
        <dbReference type="ARBA" id="ARBA00023242"/>
    </source>
</evidence>
<dbReference type="GO" id="GO:0042262">
    <property type="term" value="P:DNA protection"/>
    <property type="evidence" value="ECO:0007669"/>
    <property type="project" value="InterPro"/>
</dbReference>
<dbReference type="GO" id="GO:0003723">
    <property type="term" value="F:RNA binding"/>
    <property type="evidence" value="ECO:0007669"/>
    <property type="project" value="UniProtKB-KW"/>
</dbReference>
<reference evidence="31" key="1">
    <citation type="submission" date="2012-01" db="EMBL/GenBank/DDBJ databases">
        <authorList>
            <person name="Walter R."/>
            <person name="Schartl M."/>
            <person name="Warren W."/>
        </authorList>
    </citation>
    <scope>NUCLEOTIDE SEQUENCE [LARGE SCALE GENOMIC DNA]</scope>
    <source>
        <strain evidence="31">JP 163 A</strain>
    </source>
</reference>
<dbReference type="GO" id="GO:0009151">
    <property type="term" value="P:purine deoxyribonucleotide metabolic process"/>
    <property type="evidence" value="ECO:0007669"/>
    <property type="project" value="Ensembl"/>
</dbReference>
<comment type="subunit">
    <text evidence="5">Monomer.</text>
</comment>
<evidence type="ECO:0000256" key="20">
    <source>
        <dbReference type="ARBA" id="ARBA00030682"/>
    </source>
</evidence>
<evidence type="ECO:0000313" key="30">
    <source>
        <dbReference type="Ensembl" id="ENSXMAP00000009327.2"/>
    </source>
</evidence>
<comment type="subcellular location">
    <subcellularLocation>
        <location evidence="3">Cytoplasm</location>
    </subcellularLocation>
    <subcellularLocation>
        <location evidence="2">Nucleus</location>
    </subcellularLocation>
</comment>
<dbReference type="GO" id="GO:0005737">
    <property type="term" value="C:cytoplasm"/>
    <property type="evidence" value="ECO:0007669"/>
    <property type="project" value="UniProtKB-SubCell"/>
</dbReference>
<feature type="chain" id="PRO_5017195412" description="Oxidized purine nucleoside triphosphate hydrolase" evidence="28">
    <location>
        <begin position="22"/>
        <end position="212"/>
    </location>
</feature>
<dbReference type="PANTHER" id="PTHR43758">
    <property type="entry name" value="7,8-DIHYDRO-8-OXOGUANINE TRIPHOSPHATASE"/>
    <property type="match status" value="1"/>
</dbReference>
<evidence type="ECO:0000256" key="10">
    <source>
        <dbReference type="ARBA" id="ARBA00022884"/>
    </source>
</evidence>
<dbReference type="InterPro" id="IPR003563">
    <property type="entry name" value="8ODP"/>
</dbReference>
<dbReference type="EC" id="3.6.1.56" evidence="16"/>
<keyword evidence="31" id="KW-1185">Reference proteome</keyword>
<evidence type="ECO:0000256" key="23">
    <source>
        <dbReference type="ARBA" id="ARBA00048002"/>
    </source>
</evidence>
<reference evidence="31" key="2">
    <citation type="journal article" date="2013" name="Nat. Genet.">
        <title>The genome of the platyfish, Xiphophorus maculatus, provides insights into evolutionary adaptation and several complex traits.</title>
        <authorList>
            <person name="Schartl M."/>
            <person name="Walter R.B."/>
            <person name="Shen Y."/>
            <person name="Garcia T."/>
            <person name="Catchen J."/>
            <person name="Amores A."/>
            <person name="Braasch I."/>
            <person name="Chalopin D."/>
            <person name="Volff J.N."/>
            <person name="Lesch K.P."/>
            <person name="Bisazza A."/>
            <person name="Minx P."/>
            <person name="Hillier L."/>
            <person name="Wilson R.K."/>
            <person name="Fuerstenberg S."/>
            <person name="Boore J."/>
            <person name="Searle S."/>
            <person name="Postlethwait J.H."/>
            <person name="Warren W.C."/>
        </authorList>
    </citation>
    <scope>NUCLEOTIDE SEQUENCE [LARGE SCALE GENOMIC DNA]</scope>
    <source>
        <strain evidence="31">JP 163 A</strain>
    </source>
</reference>
<dbReference type="GO" id="GO:0005634">
    <property type="term" value="C:nucleus"/>
    <property type="evidence" value="ECO:0007669"/>
    <property type="project" value="UniProtKB-SubCell"/>
</dbReference>
<evidence type="ECO:0000256" key="16">
    <source>
        <dbReference type="ARBA" id="ARBA00026103"/>
    </source>
</evidence>
<feature type="signal peptide" evidence="28">
    <location>
        <begin position="1"/>
        <end position="21"/>
    </location>
</feature>
<evidence type="ECO:0000256" key="22">
    <source>
        <dbReference type="ARBA" id="ARBA00032071"/>
    </source>
</evidence>
<dbReference type="HOGENOM" id="CLU_037162_11_1_1"/>
<comment type="catalytic activity">
    <reaction evidence="15">
        <text>2-oxo-ATP + H2O = 2-oxo-AMP + diphosphate + H(+)</text>
        <dbReference type="Rhea" id="RHEA:67392"/>
        <dbReference type="ChEBI" id="CHEBI:15377"/>
        <dbReference type="ChEBI" id="CHEBI:15378"/>
        <dbReference type="ChEBI" id="CHEBI:33019"/>
        <dbReference type="ChEBI" id="CHEBI:71395"/>
        <dbReference type="ChEBI" id="CHEBI:172878"/>
    </reaction>
    <physiologicalReaction direction="left-to-right" evidence="15">
        <dbReference type="Rhea" id="RHEA:67393"/>
    </physiologicalReaction>
</comment>
<evidence type="ECO:0000256" key="12">
    <source>
        <dbReference type="ARBA" id="ARBA00024448"/>
    </source>
</evidence>
<dbReference type="Pfam" id="PF00293">
    <property type="entry name" value="NUDIX"/>
    <property type="match status" value="1"/>
</dbReference>
<evidence type="ECO:0000256" key="21">
    <source>
        <dbReference type="ARBA" id="ARBA00031927"/>
    </source>
</evidence>
<dbReference type="GO" id="GO:0016791">
    <property type="term" value="F:phosphatase activity"/>
    <property type="evidence" value="ECO:0007669"/>
    <property type="project" value="Ensembl"/>
</dbReference>
<evidence type="ECO:0000256" key="3">
    <source>
        <dbReference type="ARBA" id="ARBA00004496"/>
    </source>
</evidence>
<comment type="similarity">
    <text evidence="4 27">Belongs to the Nudix hydrolase family.</text>
</comment>
<dbReference type="PANTHER" id="PTHR43758:SF2">
    <property type="entry name" value="OXIDIZED PURINE NUCLEOSIDE TRIPHOSPHATE HYDROLASE"/>
    <property type="match status" value="1"/>
</dbReference>
<evidence type="ECO:0000256" key="15">
    <source>
        <dbReference type="ARBA" id="ARBA00024596"/>
    </source>
</evidence>
<dbReference type="AlphaFoldDB" id="M4A4D3"/>
<evidence type="ECO:0000256" key="13">
    <source>
        <dbReference type="ARBA" id="ARBA00024459"/>
    </source>
</evidence>
<comment type="catalytic activity">
    <reaction evidence="23">
        <text>N(6)-methyl-ATP + H2O = N(6)-methyl-AMP + diphosphate + H(+)</text>
        <dbReference type="Rhea" id="RHEA:67608"/>
        <dbReference type="ChEBI" id="CHEBI:15377"/>
        <dbReference type="ChEBI" id="CHEBI:15378"/>
        <dbReference type="ChEBI" id="CHEBI:33019"/>
        <dbReference type="ChEBI" id="CHEBI:144842"/>
        <dbReference type="ChEBI" id="CHEBI:172873"/>
    </reaction>
    <physiologicalReaction direction="left-to-right" evidence="23">
        <dbReference type="Rhea" id="RHEA:67609"/>
    </physiologicalReaction>
</comment>
<evidence type="ECO:0000313" key="31">
    <source>
        <dbReference type="Proteomes" id="UP000002852"/>
    </source>
</evidence>
<evidence type="ECO:0000256" key="1">
    <source>
        <dbReference type="ARBA" id="ARBA00001946"/>
    </source>
</evidence>
<comment type="catalytic activity">
    <reaction evidence="14">
        <text>8-oxo-dGTP + H2O = 8-oxo-dGMP + diphosphate + H(+)</text>
        <dbReference type="Rhea" id="RHEA:31575"/>
        <dbReference type="ChEBI" id="CHEBI:15377"/>
        <dbReference type="ChEBI" id="CHEBI:15378"/>
        <dbReference type="ChEBI" id="CHEBI:33019"/>
        <dbReference type="ChEBI" id="CHEBI:63224"/>
        <dbReference type="ChEBI" id="CHEBI:77896"/>
    </reaction>
    <physiologicalReaction direction="left-to-right" evidence="14">
        <dbReference type="Rhea" id="RHEA:31576"/>
    </physiologicalReaction>
</comment>
<dbReference type="FunCoup" id="M4A4D3">
    <property type="interactions" value="120"/>
</dbReference>
<evidence type="ECO:0000256" key="6">
    <source>
        <dbReference type="ARBA" id="ARBA00022490"/>
    </source>
</evidence>
<evidence type="ECO:0000256" key="8">
    <source>
        <dbReference type="ARBA" id="ARBA00022801"/>
    </source>
</evidence>
<keyword evidence="10" id="KW-0694">RNA-binding</keyword>
<evidence type="ECO:0000256" key="18">
    <source>
        <dbReference type="ARBA" id="ARBA00029673"/>
    </source>
</evidence>
<evidence type="ECO:0000256" key="17">
    <source>
        <dbReference type="ARBA" id="ARBA00026218"/>
    </source>
</evidence>
<comment type="catalytic activity">
    <reaction evidence="25">
        <text>N(6)-methyl-dATP + H2O = N(6)-methyl-dAMP + diphosphate + H(+)</text>
        <dbReference type="Rhea" id="RHEA:67604"/>
        <dbReference type="ChEBI" id="CHEBI:15377"/>
        <dbReference type="ChEBI" id="CHEBI:15378"/>
        <dbReference type="ChEBI" id="CHEBI:33019"/>
        <dbReference type="ChEBI" id="CHEBI:169976"/>
        <dbReference type="ChEBI" id="CHEBI:172872"/>
    </reaction>
    <physiologicalReaction direction="left-to-right" evidence="25">
        <dbReference type="Rhea" id="RHEA:67605"/>
    </physiologicalReaction>
</comment>
<keyword evidence="6" id="KW-0963">Cytoplasm</keyword>
<evidence type="ECO:0000256" key="14">
    <source>
        <dbReference type="ARBA" id="ARBA00024486"/>
    </source>
</evidence>
<dbReference type="PROSITE" id="PS51462">
    <property type="entry name" value="NUDIX"/>
    <property type="match status" value="1"/>
</dbReference>
<dbReference type="SUPFAM" id="SSF55811">
    <property type="entry name" value="Nudix"/>
    <property type="match status" value="1"/>
</dbReference>
<evidence type="ECO:0000256" key="19">
    <source>
        <dbReference type="ARBA" id="ARBA00030634"/>
    </source>
</evidence>
<dbReference type="GeneTree" id="ENSGT00390000000341"/>
<evidence type="ECO:0000256" key="5">
    <source>
        <dbReference type="ARBA" id="ARBA00011245"/>
    </source>
</evidence>
<comment type="catalytic activity">
    <reaction evidence="13">
        <text>2-oxo-dATP + H2O = 2-oxo-dAMP + diphosphate + H(+)</text>
        <dbReference type="Rhea" id="RHEA:31583"/>
        <dbReference type="ChEBI" id="CHEBI:15377"/>
        <dbReference type="ChEBI" id="CHEBI:15378"/>
        <dbReference type="ChEBI" id="CHEBI:33019"/>
        <dbReference type="ChEBI" id="CHEBI:63212"/>
        <dbReference type="ChEBI" id="CHEBI:77897"/>
        <dbReference type="EC" id="3.6.1.56"/>
    </reaction>
    <physiologicalReaction direction="left-to-right" evidence="13">
        <dbReference type="Rhea" id="RHEA:31584"/>
    </physiologicalReaction>
</comment>
<comment type="catalytic activity">
    <reaction evidence="24">
        <text>O(6)-methyl-dGTP + H2O = O(6)-methyl-dGMP + diphosphate + H(+)</text>
        <dbReference type="Rhea" id="RHEA:67600"/>
        <dbReference type="ChEBI" id="CHEBI:15377"/>
        <dbReference type="ChEBI" id="CHEBI:15378"/>
        <dbReference type="ChEBI" id="CHEBI:33019"/>
        <dbReference type="ChEBI" id="CHEBI:169974"/>
        <dbReference type="ChEBI" id="CHEBI:169975"/>
    </reaction>
    <physiologicalReaction direction="left-to-right" evidence="24">
        <dbReference type="Rhea" id="RHEA:67601"/>
    </physiologicalReaction>
</comment>
<dbReference type="InterPro" id="IPR015797">
    <property type="entry name" value="NUDIX_hydrolase-like_dom_sf"/>
</dbReference>
<dbReference type="InterPro" id="IPR020084">
    <property type="entry name" value="NUDIX_hydrolase_CS"/>
</dbReference>
<reference evidence="30" key="4">
    <citation type="submission" date="2025-09" db="UniProtKB">
        <authorList>
            <consortium name="Ensembl"/>
        </authorList>
    </citation>
    <scope>IDENTIFICATION</scope>
    <source>
        <strain evidence="30">JP 163 A</strain>
    </source>
</reference>
<evidence type="ECO:0000256" key="28">
    <source>
        <dbReference type="SAM" id="SignalP"/>
    </source>
</evidence>
<dbReference type="GO" id="GO:0008413">
    <property type="term" value="F:8-oxo-7,8-dihydroguanosine triphosphate pyrophosphatase activity"/>
    <property type="evidence" value="ECO:0007669"/>
    <property type="project" value="InterPro"/>
</dbReference>
<sequence length="212" mass="24616">MLTSKLLTLVLVVQPGRVLLGMKKRGFGAGKWNGFGGKVQPGETIEEAARRELQEESGLTVDVLDKIGNIKFEFVGETEMLDVHIFRADKYNGEPTESEEMRPQWFDCDKIPFSQMWADDVLWFPLMLQKKKFVGYFKFQDWRLQSVITAKETAELRLEFIPHITHLIRKTERKTKKGLSLCKICIFGTKKKPNPKIQPDLNITKRQTYMYI</sequence>
<dbReference type="PRINTS" id="PR00502">
    <property type="entry name" value="NUDIXFAMILY"/>
</dbReference>
<dbReference type="InParanoid" id="M4A4D3"/>
<name>M4A4D3_XIPMA</name>
<evidence type="ECO:0000256" key="27">
    <source>
        <dbReference type="RuleBase" id="RU003476"/>
    </source>
</evidence>
<dbReference type="InterPro" id="IPR000086">
    <property type="entry name" value="NUDIX_hydrolase_dom"/>
</dbReference>
<dbReference type="STRING" id="8083.ENSXMAP00000009327"/>
<dbReference type="Gene3D" id="3.90.79.10">
    <property type="entry name" value="Nucleoside Triphosphate Pyrophosphohydrolase"/>
    <property type="match status" value="1"/>
</dbReference>
<keyword evidence="28" id="KW-0732">Signal</keyword>
<evidence type="ECO:0000256" key="9">
    <source>
        <dbReference type="ARBA" id="ARBA00022842"/>
    </source>
</evidence>
<dbReference type="CDD" id="cd03427">
    <property type="entry name" value="NUDIX_MTH1_Nudt1"/>
    <property type="match status" value="1"/>
</dbReference>
<dbReference type="PROSITE" id="PS00893">
    <property type="entry name" value="NUDIX_BOX"/>
    <property type="match status" value="1"/>
</dbReference>
<evidence type="ECO:0000256" key="4">
    <source>
        <dbReference type="ARBA" id="ARBA00005582"/>
    </source>
</evidence>
<dbReference type="GO" id="GO:0046872">
    <property type="term" value="F:metal ion binding"/>
    <property type="evidence" value="ECO:0007669"/>
    <property type="project" value="UniProtKB-KW"/>
</dbReference>
<evidence type="ECO:0000256" key="25">
    <source>
        <dbReference type="ARBA" id="ARBA00049032"/>
    </source>
</evidence>
<dbReference type="Ensembl" id="ENSXMAT00000009341.2">
    <property type="protein sequence ID" value="ENSXMAP00000009327.2"/>
    <property type="gene ID" value="ENSXMAG00000009311.2"/>
</dbReference>
<organism evidence="30 31">
    <name type="scientific">Xiphophorus maculatus</name>
    <name type="common">Southern platyfish</name>
    <name type="synonym">Platypoecilus maculatus</name>
    <dbReference type="NCBI Taxonomy" id="8083"/>
    <lineage>
        <taxon>Eukaryota</taxon>
        <taxon>Metazoa</taxon>
        <taxon>Chordata</taxon>
        <taxon>Craniata</taxon>
        <taxon>Vertebrata</taxon>
        <taxon>Euteleostomi</taxon>
        <taxon>Actinopterygii</taxon>
        <taxon>Neopterygii</taxon>
        <taxon>Teleostei</taxon>
        <taxon>Neoteleostei</taxon>
        <taxon>Acanthomorphata</taxon>
        <taxon>Ovalentaria</taxon>
        <taxon>Atherinomorphae</taxon>
        <taxon>Cyprinodontiformes</taxon>
        <taxon>Poeciliidae</taxon>
        <taxon>Poeciliinae</taxon>
        <taxon>Xiphophorus</taxon>
    </lineage>
</organism>
<comment type="catalytic activity">
    <reaction evidence="12">
        <text>8-oxo-dATP + H2O = 8-oxo-dAMP + diphosphate + H(+)</text>
        <dbReference type="Rhea" id="RHEA:65396"/>
        <dbReference type="ChEBI" id="CHEBI:15377"/>
        <dbReference type="ChEBI" id="CHEBI:15378"/>
        <dbReference type="ChEBI" id="CHEBI:33019"/>
        <dbReference type="ChEBI" id="CHEBI:71361"/>
        <dbReference type="ChEBI" id="CHEBI:172871"/>
    </reaction>
    <physiologicalReaction direction="left-to-right" evidence="12">
        <dbReference type="Rhea" id="RHEA:65397"/>
    </physiologicalReaction>
</comment>
<proteinExistence type="inferred from homology"/>
<dbReference type="GO" id="GO:0008828">
    <property type="term" value="F:dATP diphosphatase activity"/>
    <property type="evidence" value="ECO:0007669"/>
    <property type="project" value="UniProtKB-EC"/>
</dbReference>
<evidence type="ECO:0000256" key="2">
    <source>
        <dbReference type="ARBA" id="ARBA00004123"/>
    </source>
</evidence>
<reference evidence="30" key="3">
    <citation type="submission" date="2025-08" db="UniProtKB">
        <authorList>
            <consortium name="Ensembl"/>
        </authorList>
    </citation>
    <scope>IDENTIFICATION</scope>
    <source>
        <strain evidence="30">JP 163 A</strain>
    </source>
</reference>
<keyword evidence="11" id="KW-0539">Nucleus</keyword>
<evidence type="ECO:0000256" key="26">
    <source>
        <dbReference type="ARBA" id="ARBA00053094"/>
    </source>
</evidence>